<dbReference type="SUPFAM" id="SSF47473">
    <property type="entry name" value="EF-hand"/>
    <property type="match status" value="1"/>
</dbReference>
<dbReference type="Proteomes" id="UP000887575">
    <property type="component" value="Unassembled WGS sequence"/>
</dbReference>
<dbReference type="InterPro" id="IPR018247">
    <property type="entry name" value="EF_Hand_1_Ca_BS"/>
</dbReference>
<sequence length="124" mass="14222">MFLKGVLFFLFISICLSIEVCETNNRLEKVIKRTFRGIDLNKDGSVDRDEYRNYLVKRFGEKMADQSVDEILKRADYDGDTKLAMDEYILYIESALGRGDIVDKLIHASAQLGLLGQQSSEPHR</sequence>
<protein>
    <submittedName>
        <fullName evidence="5">EF-hand domain-containing protein</fullName>
    </submittedName>
</protein>
<evidence type="ECO:0000259" key="3">
    <source>
        <dbReference type="PROSITE" id="PS50222"/>
    </source>
</evidence>
<dbReference type="Gene3D" id="1.10.238.10">
    <property type="entry name" value="EF-hand"/>
    <property type="match status" value="1"/>
</dbReference>
<accession>A0AAF3ELS0</accession>
<organism evidence="4 5">
    <name type="scientific">Mesorhabditis belari</name>
    <dbReference type="NCBI Taxonomy" id="2138241"/>
    <lineage>
        <taxon>Eukaryota</taxon>
        <taxon>Metazoa</taxon>
        <taxon>Ecdysozoa</taxon>
        <taxon>Nematoda</taxon>
        <taxon>Chromadorea</taxon>
        <taxon>Rhabditida</taxon>
        <taxon>Rhabditina</taxon>
        <taxon>Rhabditomorpha</taxon>
        <taxon>Rhabditoidea</taxon>
        <taxon>Rhabditidae</taxon>
        <taxon>Mesorhabditinae</taxon>
        <taxon>Mesorhabditis</taxon>
    </lineage>
</organism>
<dbReference type="PROSITE" id="PS00018">
    <property type="entry name" value="EF_HAND_1"/>
    <property type="match status" value="1"/>
</dbReference>
<keyword evidence="1" id="KW-0106">Calcium</keyword>
<dbReference type="InterPro" id="IPR011992">
    <property type="entry name" value="EF-hand-dom_pair"/>
</dbReference>
<evidence type="ECO:0000313" key="4">
    <source>
        <dbReference type="Proteomes" id="UP000887575"/>
    </source>
</evidence>
<keyword evidence="2" id="KW-0732">Signal</keyword>
<dbReference type="CDD" id="cd00051">
    <property type="entry name" value="EFh"/>
    <property type="match status" value="1"/>
</dbReference>
<feature type="chain" id="PRO_5042275115" evidence="2">
    <location>
        <begin position="18"/>
        <end position="124"/>
    </location>
</feature>
<feature type="signal peptide" evidence="2">
    <location>
        <begin position="1"/>
        <end position="17"/>
    </location>
</feature>
<keyword evidence="4" id="KW-1185">Reference proteome</keyword>
<name>A0AAF3ELS0_9BILA</name>
<dbReference type="AlphaFoldDB" id="A0AAF3ELS0"/>
<proteinExistence type="predicted"/>
<dbReference type="InterPro" id="IPR002048">
    <property type="entry name" value="EF_hand_dom"/>
</dbReference>
<dbReference type="WBParaSite" id="MBELARI_LOCUS14871">
    <property type="protein sequence ID" value="MBELARI_LOCUS14871"/>
    <property type="gene ID" value="MBELARI_LOCUS14871"/>
</dbReference>
<dbReference type="PANTHER" id="PTHR10827:SF85">
    <property type="entry name" value="CALCIUM-BINDING PROTEIN"/>
    <property type="match status" value="1"/>
</dbReference>
<evidence type="ECO:0000256" key="1">
    <source>
        <dbReference type="ARBA" id="ARBA00022837"/>
    </source>
</evidence>
<dbReference type="GO" id="GO:0005509">
    <property type="term" value="F:calcium ion binding"/>
    <property type="evidence" value="ECO:0007669"/>
    <property type="project" value="InterPro"/>
</dbReference>
<dbReference type="PANTHER" id="PTHR10827">
    <property type="entry name" value="RETICULOCALBIN"/>
    <property type="match status" value="1"/>
</dbReference>
<evidence type="ECO:0000256" key="2">
    <source>
        <dbReference type="SAM" id="SignalP"/>
    </source>
</evidence>
<dbReference type="Pfam" id="PF13499">
    <property type="entry name" value="EF-hand_7"/>
    <property type="match status" value="1"/>
</dbReference>
<dbReference type="PROSITE" id="PS50222">
    <property type="entry name" value="EF_HAND_2"/>
    <property type="match status" value="1"/>
</dbReference>
<evidence type="ECO:0000313" key="5">
    <source>
        <dbReference type="WBParaSite" id="MBELARI_LOCUS14871"/>
    </source>
</evidence>
<feature type="domain" description="EF-hand" evidence="3">
    <location>
        <begin position="26"/>
        <end position="61"/>
    </location>
</feature>
<reference evidence="5" key="1">
    <citation type="submission" date="2024-02" db="UniProtKB">
        <authorList>
            <consortium name="WormBaseParasite"/>
        </authorList>
    </citation>
    <scope>IDENTIFICATION</scope>
</reference>